<evidence type="ECO:0000256" key="1">
    <source>
        <dbReference type="ARBA" id="ARBA00004123"/>
    </source>
</evidence>
<feature type="domain" description="Importin N-terminal" evidence="5">
    <location>
        <begin position="41"/>
        <end position="111"/>
    </location>
</feature>
<dbReference type="GO" id="GO:0005829">
    <property type="term" value="C:cytosol"/>
    <property type="evidence" value="ECO:0007669"/>
    <property type="project" value="TreeGrafter"/>
</dbReference>
<proteinExistence type="inferred from homology"/>
<dbReference type="InterPro" id="IPR016024">
    <property type="entry name" value="ARM-type_fold"/>
</dbReference>
<name>A0A8H5MC26_9AGAR</name>
<keyword evidence="3" id="KW-0813">Transport</keyword>
<gene>
    <name evidence="6" type="ORF">D9615_000532</name>
</gene>
<protein>
    <recommendedName>
        <fullName evidence="5">Importin N-terminal domain-containing protein</fullName>
    </recommendedName>
</protein>
<dbReference type="PANTHER" id="PTHR10997">
    <property type="entry name" value="IMPORTIN-7, 8, 11"/>
    <property type="match status" value="1"/>
</dbReference>
<dbReference type="OrthoDB" id="361693at2759"/>
<comment type="similarity">
    <text evidence="2">Belongs to the importin beta family.</text>
</comment>
<organism evidence="6 7">
    <name type="scientific">Tricholomella constricta</name>
    <dbReference type="NCBI Taxonomy" id="117010"/>
    <lineage>
        <taxon>Eukaryota</taxon>
        <taxon>Fungi</taxon>
        <taxon>Dikarya</taxon>
        <taxon>Basidiomycota</taxon>
        <taxon>Agaricomycotina</taxon>
        <taxon>Agaricomycetes</taxon>
        <taxon>Agaricomycetidae</taxon>
        <taxon>Agaricales</taxon>
        <taxon>Tricholomatineae</taxon>
        <taxon>Lyophyllaceae</taxon>
        <taxon>Tricholomella</taxon>
    </lineage>
</organism>
<dbReference type="InterPro" id="IPR058669">
    <property type="entry name" value="TPR_IPO7/11-like"/>
</dbReference>
<comment type="subcellular location">
    <subcellularLocation>
        <location evidence="1">Nucleus</location>
    </subcellularLocation>
</comment>
<sequence>MNIPRRPTMATGVNVEHVSPTELYEVMTAASSQDPSQVQASSKRFKQMLDMFGTYDALHEIAGQRRVPLAIRQQAIIQFKNAALNHWRSRKVLNDEHRIRVRNRSLTLLDEEDETVIYILTYFPASQTYRLFSSHKIAHCNEFIVSKLARLDFPNNWGNLINDLISVIDLNLQKRSGAMSQDPRDTLMLRRSVKLLNKILKEFASIKMLNGVKTMAHVKSTFLRLMLSLSSKFGPKSQLVTSLHPVLYRYYSRMSTSISSSTVTPETISSPSIHDDILLAHLVYKCMVKMTVWLWNRIDKVPKEEVERNRIWIHDFFQNSAIQLKNLTELRTNIVVAAMQTNSNSKPQFQRSIDVFTRHLRVFGKFFRRLQQLSPSRFVALPMCSDLILFYWSQVVKATSGPAALISDSNQAVYPVRFLVQGMVLFKESLAQWTPTRRDGTPNDNSLSKEFIENAVQLLVTHFMPLNPTDLENWTNDPEEWVNVEDRENDLWEYEIRPCSERVLMQLSNQYPQFVTPLLESTFKQIATQLPSGDLQNILQREALYCALGRCAIRLKDVIPFNDWLEHTLISEARDHNQNYPIIKRRIAWLIGKWVADGCASPNNPRIWEILVHLLQDRGPGTDYVVRLTAAVALKGCLDTLEFEASHFQPYLPTAVSELIKMMGEADTFESKRKIDHSLNVVIEQVKELIVPFIAAITAPLPKLWTEAGDQWLFKSSLLVTVSKLIESVKEQSTSLGGIVVPLVRESMSPGAITNLDDDGLTLWLTALRNTLTLTSVNGAPALFDLFPLALELLSTNFDLLGKTISVIESYFLLDAPGVLQACNMQLFSAFLTAFKNESVVVLNATDMMRALNLLVQTAPSNLWGEAMHNSGLFTHITKTLIDGEASTLLLAEHILFFSRVAMADRQMFLQLISATASSSPDVPEPRFYDLLLDQWFGKFDNMSEPRHRKLTAMGVASLVSTGRPEVLQRLPVEIFNLWIDVFYEIKEAQVVNENQGDSSPSPSPNNLRRHWELDEAPTQFYQDTEGTPEYERRKAVYDRDPVRTMHLSKFVATHIQEAAAAYGPDIFQAQYLSKADPTVLSQIQVELARI</sequence>
<keyword evidence="4" id="KW-0539">Nucleus</keyword>
<dbReference type="SUPFAM" id="SSF48371">
    <property type="entry name" value="ARM repeat"/>
    <property type="match status" value="1"/>
</dbReference>
<evidence type="ECO:0000259" key="5">
    <source>
        <dbReference type="PROSITE" id="PS50166"/>
    </source>
</evidence>
<dbReference type="Pfam" id="PF25758">
    <property type="entry name" value="TPR_IPO11"/>
    <property type="match status" value="1"/>
</dbReference>
<dbReference type="Gene3D" id="1.25.10.10">
    <property type="entry name" value="Leucine-rich Repeat Variant"/>
    <property type="match status" value="1"/>
</dbReference>
<dbReference type="EMBL" id="JAACJP010000001">
    <property type="protein sequence ID" value="KAF5388448.1"/>
    <property type="molecule type" value="Genomic_DNA"/>
</dbReference>
<dbReference type="GO" id="GO:0006606">
    <property type="term" value="P:protein import into nucleus"/>
    <property type="evidence" value="ECO:0007669"/>
    <property type="project" value="TreeGrafter"/>
</dbReference>
<keyword evidence="7" id="KW-1185">Reference proteome</keyword>
<dbReference type="GO" id="GO:0005635">
    <property type="term" value="C:nuclear envelope"/>
    <property type="evidence" value="ECO:0007669"/>
    <property type="project" value="TreeGrafter"/>
</dbReference>
<evidence type="ECO:0000256" key="3">
    <source>
        <dbReference type="ARBA" id="ARBA00022448"/>
    </source>
</evidence>
<reference evidence="6 7" key="1">
    <citation type="journal article" date="2020" name="ISME J.">
        <title>Uncovering the hidden diversity of litter-decomposition mechanisms in mushroom-forming fungi.</title>
        <authorList>
            <person name="Floudas D."/>
            <person name="Bentzer J."/>
            <person name="Ahren D."/>
            <person name="Johansson T."/>
            <person name="Persson P."/>
            <person name="Tunlid A."/>
        </authorList>
    </citation>
    <scope>NUCLEOTIDE SEQUENCE [LARGE SCALE GENOMIC DNA]</scope>
    <source>
        <strain evidence="6 7">CBS 661.87</strain>
    </source>
</reference>
<dbReference type="GO" id="GO:0031267">
    <property type="term" value="F:small GTPase binding"/>
    <property type="evidence" value="ECO:0007669"/>
    <property type="project" value="InterPro"/>
</dbReference>
<evidence type="ECO:0000256" key="4">
    <source>
        <dbReference type="ARBA" id="ARBA00023242"/>
    </source>
</evidence>
<comment type="caution">
    <text evidence="6">The sequence shown here is derived from an EMBL/GenBank/DDBJ whole genome shotgun (WGS) entry which is preliminary data.</text>
</comment>
<dbReference type="AlphaFoldDB" id="A0A8H5MC26"/>
<evidence type="ECO:0000256" key="2">
    <source>
        <dbReference type="ARBA" id="ARBA00007991"/>
    </source>
</evidence>
<dbReference type="PANTHER" id="PTHR10997:SF7">
    <property type="entry name" value="IMPORTIN-11"/>
    <property type="match status" value="1"/>
</dbReference>
<dbReference type="Proteomes" id="UP000565441">
    <property type="component" value="Unassembled WGS sequence"/>
</dbReference>
<dbReference type="InterPro" id="IPR011989">
    <property type="entry name" value="ARM-like"/>
</dbReference>
<dbReference type="PROSITE" id="PS50166">
    <property type="entry name" value="IMPORTIN_B_NT"/>
    <property type="match status" value="1"/>
</dbReference>
<evidence type="ECO:0000313" key="6">
    <source>
        <dbReference type="EMBL" id="KAF5388448.1"/>
    </source>
</evidence>
<dbReference type="InterPro" id="IPR001494">
    <property type="entry name" value="Importin-beta_N"/>
</dbReference>
<evidence type="ECO:0000313" key="7">
    <source>
        <dbReference type="Proteomes" id="UP000565441"/>
    </source>
</evidence>
<accession>A0A8H5MC26</accession>